<dbReference type="Pfam" id="PF03466">
    <property type="entry name" value="LysR_substrate"/>
    <property type="match status" value="1"/>
</dbReference>
<reference evidence="6" key="1">
    <citation type="submission" date="2023-07" db="EMBL/GenBank/DDBJ databases">
        <title>Comparative genomics of wheat-associated soil bacteria to identify genetic determinants of phenazine resistance.</title>
        <authorList>
            <person name="Mouncey N."/>
        </authorList>
    </citation>
    <scope>NUCLEOTIDE SEQUENCE</scope>
    <source>
        <strain evidence="6">V4I22</strain>
    </source>
</reference>
<evidence type="ECO:0000259" key="5">
    <source>
        <dbReference type="PROSITE" id="PS50931"/>
    </source>
</evidence>
<evidence type="ECO:0000256" key="1">
    <source>
        <dbReference type="ARBA" id="ARBA00009437"/>
    </source>
</evidence>
<comment type="caution">
    <text evidence="6">The sequence shown here is derived from an EMBL/GenBank/DDBJ whole genome shotgun (WGS) entry which is preliminary data.</text>
</comment>
<name>A0AAW8F3J8_9ACTN</name>
<dbReference type="PANTHER" id="PTHR30346">
    <property type="entry name" value="TRANSCRIPTIONAL DUAL REGULATOR HCAR-RELATED"/>
    <property type="match status" value="1"/>
</dbReference>
<comment type="similarity">
    <text evidence="1">Belongs to the LysR transcriptional regulatory family.</text>
</comment>
<dbReference type="InterPro" id="IPR036390">
    <property type="entry name" value="WH_DNA-bd_sf"/>
</dbReference>
<dbReference type="Proteomes" id="UP001234216">
    <property type="component" value="Unassembled WGS sequence"/>
</dbReference>
<dbReference type="Gene3D" id="1.10.10.10">
    <property type="entry name" value="Winged helix-like DNA-binding domain superfamily/Winged helix DNA-binding domain"/>
    <property type="match status" value="1"/>
</dbReference>
<dbReference type="GO" id="GO:0032993">
    <property type="term" value="C:protein-DNA complex"/>
    <property type="evidence" value="ECO:0007669"/>
    <property type="project" value="TreeGrafter"/>
</dbReference>
<keyword evidence="4" id="KW-0804">Transcription</keyword>
<sequence>MIDVKRLVILRDLAEYGKVSIVAGLHGVTSSAISQQLRALEAEADAALVYREGRGVQLTAAGSALAAECEHVLAALERAEGAVRALDDDLGGELSIGCAPSALTSVAAPLVAALAALHPGLRPKIIQAEPEDAVLMLKQHSLDLTVSYRYHLLGTKPPSGTTAVELFHDPLRLAVPEHLREAVGREGLGVLRDRAWISAPEPSSCREILLHACRNAGFTARIEHNCDDLRSALSLVATGLAVTILPGLLCDAPPAGTAILPLPDPGRTIEALVRSGTESHPVIAATLAVSTRLAKKRPPTTPPM</sequence>
<feature type="domain" description="HTH lysR-type" evidence="5">
    <location>
        <begin position="2"/>
        <end position="59"/>
    </location>
</feature>
<evidence type="ECO:0000256" key="4">
    <source>
        <dbReference type="ARBA" id="ARBA00023163"/>
    </source>
</evidence>
<dbReference type="EMBL" id="JAUSZV010000005">
    <property type="protein sequence ID" value="MDQ0904714.1"/>
    <property type="molecule type" value="Genomic_DNA"/>
</dbReference>
<gene>
    <name evidence="6" type="ORF">QFZ22_000699</name>
</gene>
<dbReference type="InterPro" id="IPR005119">
    <property type="entry name" value="LysR_subst-bd"/>
</dbReference>
<evidence type="ECO:0000313" key="6">
    <source>
        <dbReference type="EMBL" id="MDQ0904714.1"/>
    </source>
</evidence>
<keyword evidence="2" id="KW-0805">Transcription regulation</keyword>
<dbReference type="InterPro" id="IPR000847">
    <property type="entry name" value="LysR_HTH_N"/>
</dbReference>
<dbReference type="PANTHER" id="PTHR30346:SF29">
    <property type="entry name" value="LYSR SUBSTRATE-BINDING"/>
    <property type="match status" value="1"/>
</dbReference>
<dbReference type="GO" id="GO:0003700">
    <property type="term" value="F:DNA-binding transcription factor activity"/>
    <property type="evidence" value="ECO:0007669"/>
    <property type="project" value="InterPro"/>
</dbReference>
<organism evidence="6 7">
    <name type="scientific">Streptomyces canus</name>
    <dbReference type="NCBI Taxonomy" id="58343"/>
    <lineage>
        <taxon>Bacteria</taxon>
        <taxon>Bacillati</taxon>
        <taxon>Actinomycetota</taxon>
        <taxon>Actinomycetes</taxon>
        <taxon>Kitasatosporales</taxon>
        <taxon>Streptomycetaceae</taxon>
        <taxon>Streptomyces</taxon>
        <taxon>Streptomyces aurantiacus group</taxon>
    </lineage>
</organism>
<keyword evidence="3 6" id="KW-0238">DNA-binding</keyword>
<dbReference type="RefSeq" id="WP_306972276.1">
    <property type="nucleotide sequence ID" value="NZ_JAUSZV010000005.1"/>
</dbReference>
<evidence type="ECO:0000313" key="7">
    <source>
        <dbReference type="Proteomes" id="UP001234216"/>
    </source>
</evidence>
<proteinExistence type="inferred from homology"/>
<dbReference type="PROSITE" id="PS50931">
    <property type="entry name" value="HTH_LYSR"/>
    <property type="match status" value="1"/>
</dbReference>
<dbReference type="SUPFAM" id="SSF53850">
    <property type="entry name" value="Periplasmic binding protein-like II"/>
    <property type="match status" value="1"/>
</dbReference>
<protein>
    <submittedName>
        <fullName evidence="6">DNA-binding transcriptional LysR family regulator</fullName>
    </submittedName>
</protein>
<dbReference type="SUPFAM" id="SSF46785">
    <property type="entry name" value="Winged helix' DNA-binding domain"/>
    <property type="match status" value="1"/>
</dbReference>
<accession>A0AAW8F3J8</accession>
<dbReference type="GO" id="GO:0003677">
    <property type="term" value="F:DNA binding"/>
    <property type="evidence" value="ECO:0007669"/>
    <property type="project" value="UniProtKB-KW"/>
</dbReference>
<dbReference type="InterPro" id="IPR036388">
    <property type="entry name" value="WH-like_DNA-bd_sf"/>
</dbReference>
<dbReference type="AlphaFoldDB" id="A0AAW8F3J8"/>
<evidence type="ECO:0000256" key="2">
    <source>
        <dbReference type="ARBA" id="ARBA00023015"/>
    </source>
</evidence>
<evidence type="ECO:0000256" key="3">
    <source>
        <dbReference type="ARBA" id="ARBA00023125"/>
    </source>
</evidence>
<dbReference type="Gene3D" id="3.40.190.10">
    <property type="entry name" value="Periplasmic binding protein-like II"/>
    <property type="match status" value="2"/>
</dbReference>
<dbReference type="Pfam" id="PF00126">
    <property type="entry name" value="HTH_1"/>
    <property type="match status" value="1"/>
</dbReference>